<dbReference type="AlphaFoldDB" id="A0A9P4UNF0"/>
<dbReference type="OrthoDB" id="62952at2759"/>
<sequence>MTATPMGIPGCVSLLDLPKELRLEVYTFAFANIVSNPLYIRKYDAHPRWKLCLRHNTHVPGLLLTSRFVYLEAIGVLHTSCNPPKLIIDTHRKFLHGTIQQPEEIEEPNGNLVKDFESISPMLKAARELYVEISAIGEQQHCILLVRWIRAVLNHRKMTLVGLNICVHVQDGLSVIRERTGVYEALAEIYCQTPTRIWAIKRQRRSDYEGPPLGDEIELPRVLDSARATLEEEAWRDLMNAASAYYIIKQVPANRIVVDAKHQ</sequence>
<dbReference type="Proteomes" id="UP000799441">
    <property type="component" value="Unassembled WGS sequence"/>
</dbReference>
<comment type="caution">
    <text evidence="1">The sequence shown here is derived from an EMBL/GenBank/DDBJ whole genome shotgun (WGS) entry which is preliminary data.</text>
</comment>
<organism evidence="1 2">
    <name type="scientific">Polychaeton citri CBS 116435</name>
    <dbReference type="NCBI Taxonomy" id="1314669"/>
    <lineage>
        <taxon>Eukaryota</taxon>
        <taxon>Fungi</taxon>
        <taxon>Dikarya</taxon>
        <taxon>Ascomycota</taxon>
        <taxon>Pezizomycotina</taxon>
        <taxon>Dothideomycetes</taxon>
        <taxon>Dothideomycetidae</taxon>
        <taxon>Capnodiales</taxon>
        <taxon>Capnodiaceae</taxon>
        <taxon>Polychaeton</taxon>
    </lineage>
</organism>
<gene>
    <name evidence="1" type="ORF">K431DRAFT_124282</name>
</gene>
<evidence type="ECO:0008006" key="3">
    <source>
        <dbReference type="Google" id="ProtNLM"/>
    </source>
</evidence>
<dbReference type="EMBL" id="MU003818">
    <property type="protein sequence ID" value="KAF2718935.1"/>
    <property type="molecule type" value="Genomic_DNA"/>
</dbReference>
<protein>
    <recommendedName>
        <fullName evidence="3">F-box domain-containing protein</fullName>
    </recommendedName>
</protein>
<evidence type="ECO:0000313" key="1">
    <source>
        <dbReference type="EMBL" id="KAF2718935.1"/>
    </source>
</evidence>
<proteinExistence type="predicted"/>
<accession>A0A9P4UNF0</accession>
<reference evidence="1" key="1">
    <citation type="journal article" date="2020" name="Stud. Mycol.">
        <title>101 Dothideomycetes genomes: a test case for predicting lifestyles and emergence of pathogens.</title>
        <authorList>
            <person name="Haridas S."/>
            <person name="Albert R."/>
            <person name="Binder M."/>
            <person name="Bloem J."/>
            <person name="Labutti K."/>
            <person name="Salamov A."/>
            <person name="Andreopoulos B."/>
            <person name="Baker S."/>
            <person name="Barry K."/>
            <person name="Bills G."/>
            <person name="Bluhm B."/>
            <person name="Cannon C."/>
            <person name="Castanera R."/>
            <person name="Culley D."/>
            <person name="Daum C."/>
            <person name="Ezra D."/>
            <person name="Gonzalez J."/>
            <person name="Henrissat B."/>
            <person name="Kuo A."/>
            <person name="Liang C."/>
            <person name="Lipzen A."/>
            <person name="Lutzoni F."/>
            <person name="Magnuson J."/>
            <person name="Mondo S."/>
            <person name="Nolan M."/>
            <person name="Ohm R."/>
            <person name="Pangilinan J."/>
            <person name="Park H.-J."/>
            <person name="Ramirez L."/>
            <person name="Alfaro M."/>
            <person name="Sun H."/>
            <person name="Tritt A."/>
            <person name="Yoshinaga Y."/>
            <person name="Zwiers L.-H."/>
            <person name="Turgeon B."/>
            <person name="Goodwin S."/>
            <person name="Spatafora J."/>
            <person name="Crous P."/>
            <person name="Grigoriev I."/>
        </authorList>
    </citation>
    <scope>NUCLEOTIDE SEQUENCE</scope>
    <source>
        <strain evidence="1">CBS 116435</strain>
    </source>
</reference>
<evidence type="ECO:0000313" key="2">
    <source>
        <dbReference type="Proteomes" id="UP000799441"/>
    </source>
</evidence>
<name>A0A9P4UNF0_9PEZI</name>
<keyword evidence="2" id="KW-1185">Reference proteome</keyword>